<dbReference type="Pfam" id="PF03994">
    <property type="entry name" value="DUF350"/>
    <property type="match status" value="1"/>
</dbReference>
<dbReference type="Proteomes" id="UP000199169">
    <property type="component" value="Unassembled WGS sequence"/>
</dbReference>
<evidence type="ECO:0000256" key="3">
    <source>
        <dbReference type="ARBA" id="ARBA00022475"/>
    </source>
</evidence>
<feature type="transmembrane region" description="Helical" evidence="7">
    <location>
        <begin position="111"/>
        <end position="130"/>
    </location>
</feature>
<protein>
    <recommendedName>
        <fullName evidence="10">Inner membrane protein YjfL</fullName>
    </recommendedName>
</protein>
<sequence>MPVHLLTTLPAFLAYFAVAIVLLALFLLVYVNVTPYHEMALIRAGNGAAAVSLSGALIGFAMPVANVIAHSDSLIDLASWGAIAGVIQILTYLATRFVLPQLDQDIPADKTAPAILLAVISVSVGLINAACMTY</sequence>
<evidence type="ECO:0000256" key="4">
    <source>
        <dbReference type="ARBA" id="ARBA00022692"/>
    </source>
</evidence>
<evidence type="ECO:0000313" key="8">
    <source>
        <dbReference type="EMBL" id="SBT10134.1"/>
    </source>
</evidence>
<feature type="transmembrane region" description="Helical" evidence="7">
    <location>
        <begin position="12"/>
        <end position="33"/>
    </location>
</feature>
<keyword evidence="6 7" id="KW-0472">Membrane</keyword>
<feature type="transmembrane region" description="Helical" evidence="7">
    <location>
        <begin position="77"/>
        <end position="99"/>
    </location>
</feature>
<feature type="transmembrane region" description="Helical" evidence="7">
    <location>
        <begin position="45"/>
        <end position="65"/>
    </location>
</feature>
<evidence type="ECO:0000256" key="5">
    <source>
        <dbReference type="ARBA" id="ARBA00022989"/>
    </source>
</evidence>
<dbReference type="EMBL" id="FLQX01000170">
    <property type="protein sequence ID" value="SBT10134.1"/>
    <property type="molecule type" value="Genomic_DNA"/>
</dbReference>
<keyword evidence="3" id="KW-1003">Cell membrane</keyword>
<evidence type="ECO:0000256" key="7">
    <source>
        <dbReference type="SAM" id="Phobius"/>
    </source>
</evidence>
<proteinExistence type="inferred from homology"/>
<keyword evidence="4 7" id="KW-0812">Transmembrane</keyword>
<dbReference type="InterPro" id="IPR007140">
    <property type="entry name" value="DUF350"/>
</dbReference>
<accession>A0A1A8XYV8</accession>
<dbReference type="GO" id="GO:0005886">
    <property type="term" value="C:plasma membrane"/>
    <property type="evidence" value="ECO:0007669"/>
    <property type="project" value="UniProtKB-SubCell"/>
</dbReference>
<name>A0A1A8XYV8_9PROT</name>
<evidence type="ECO:0000256" key="1">
    <source>
        <dbReference type="ARBA" id="ARBA00004651"/>
    </source>
</evidence>
<dbReference type="RefSeq" id="WP_186409216.1">
    <property type="nucleotide sequence ID" value="NZ_FLQX01000170.1"/>
</dbReference>
<gene>
    <name evidence="8" type="ORF">ACCAA_890014</name>
</gene>
<reference evidence="8 9" key="1">
    <citation type="submission" date="2016-06" db="EMBL/GenBank/DDBJ databases">
        <authorList>
            <person name="Kjaerup R.B."/>
            <person name="Dalgaard T.S."/>
            <person name="Juul-Madsen H.R."/>
        </authorList>
    </citation>
    <scope>NUCLEOTIDE SEQUENCE [LARGE SCALE GENOMIC DNA]</scope>
    <source>
        <strain evidence="8">3</strain>
    </source>
</reference>
<dbReference type="AlphaFoldDB" id="A0A1A8XYV8"/>
<comment type="similarity">
    <text evidence="2">Belongs to the UPF0719 family.</text>
</comment>
<comment type="subcellular location">
    <subcellularLocation>
        <location evidence="1">Cell membrane</location>
        <topology evidence="1">Multi-pass membrane protein</topology>
    </subcellularLocation>
</comment>
<evidence type="ECO:0000256" key="6">
    <source>
        <dbReference type="ARBA" id="ARBA00023136"/>
    </source>
</evidence>
<evidence type="ECO:0000313" key="9">
    <source>
        <dbReference type="Proteomes" id="UP000199169"/>
    </source>
</evidence>
<dbReference type="PANTHER" id="PTHR40043:SF1">
    <property type="entry name" value="UPF0719 INNER MEMBRANE PROTEIN YJFL"/>
    <property type="match status" value="1"/>
</dbReference>
<keyword evidence="9" id="KW-1185">Reference proteome</keyword>
<dbReference type="PANTHER" id="PTHR40043">
    <property type="entry name" value="UPF0719 INNER MEMBRANE PROTEIN YJFL"/>
    <property type="match status" value="1"/>
</dbReference>
<evidence type="ECO:0000256" key="2">
    <source>
        <dbReference type="ARBA" id="ARBA00005779"/>
    </source>
</evidence>
<evidence type="ECO:0008006" key="10">
    <source>
        <dbReference type="Google" id="ProtNLM"/>
    </source>
</evidence>
<keyword evidence="5 7" id="KW-1133">Transmembrane helix</keyword>
<dbReference type="STRING" id="1860102.ACCAA_890014"/>
<organism evidence="8 9">
    <name type="scientific">Candidatus Accumulibacter aalborgensis</name>
    <dbReference type="NCBI Taxonomy" id="1860102"/>
    <lineage>
        <taxon>Bacteria</taxon>
        <taxon>Pseudomonadati</taxon>
        <taxon>Pseudomonadota</taxon>
        <taxon>Betaproteobacteria</taxon>
        <taxon>Candidatus Accumulibacter</taxon>
    </lineage>
</organism>